<feature type="compositionally biased region" description="Low complexity" evidence="11">
    <location>
        <begin position="132"/>
        <end position="149"/>
    </location>
</feature>
<evidence type="ECO:0000256" key="1">
    <source>
        <dbReference type="ARBA" id="ARBA00004191"/>
    </source>
</evidence>
<reference evidence="12 13" key="1">
    <citation type="submission" date="2015-04" db="EMBL/GenBank/DDBJ databases">
        <authorList>
            <person name="Heijne W.H."/>
            <person name="Fedorova N.D."/>
            <person name="Nierman W.C."/>
            <person name="Vollebregt A.W."/>
            <person name="Zhao Z."/>
            <person name="Wu L."/>
            <person name="Kumar M."/>
            <person name="Stam H."/>
            <person name="van den Berg M.A."/>
            <person name="Pel H.J."/>
        </authorList>
    </citation>
    <scope>NUCLEOTIDE SEQUENCE [LARGE SCALE GENOMIC DNA]</scope>
    <source>
        <strain evidence="12 13">CBS 393.64</strain>
    </source>
</reference>
<keyword evidence="4" id="KW-0964">Secreted</keyword>
<dbReference type="GO" id="GO:0031505">
    <property type="term" value="P:fungal-type cell wall organization"/>
    <property type="evidence" value="ECO:0007669"/>
    <property type="project" value="TreeGrafter"/>
</dbReference>
<dbReference type="GO" id="GO:0009277">
    <property type="term" value="C:fungal-type cell wall"/>
    <property type="evidence" value="ECO:0007669"/>
    <property type="project" value="TreeGrafter"/>
</dbReference>
<keyword evidence="3" id="KW-0134">Cell wall</keyword>
<organism evidence="12 13">
    <name type="scientific">Rasamsonia emersonii (strain ATCC 16479 / CBS 393.64 / IMI 116815)</name>
    <dbReference type="NCBI Taxonomy" id="1408163"/>
    <lineage>
        <taxon>Eukaryota</taxon>
        <taxon>Fungi</taxon>
        <taxon>Dikarya</taxon>
        <taxon>Ascomycota</taxon>
        <taxon>Pezizomycotina</taxon>
        <taxon>Eurotiomycetes</taxon>
        <taxon>Eurotiomycetidae</taxon>
        <taxon>Eurotiales</taxon>
        <taxon>Trichocomaceae</taxon>
        <taxon>Rasamsonia</taxon>
    </lineage>
</organism>
<comment type="caution">
    <text evidence="12">The sequence shown here is derived from an EMBL/GenBank/DDBJ whole genome shotgun (WGS) entry which is preliminary data.</text>
</comment>
<dbReference type="GO" id="GO:0009986">
    <property type="term" value="C:cell surface"/>
    <property type="evidence" value="ECO:0007669"/>
    <property type="project" value="TreeGrafter"/>
</dbReference>
<feature type="region of interest" description="Disordered" evidence="11">
    <location>
        <begin position="111"/>
        <end position="149"/>
    </location>
</feature>
<evidence type="ECO:0000313" key="13">
    <source>
        <dbReference type="Proteomes" id="UP000053958"/>
    </source>
</evidence>
<dbReference type="PANTHER" id="PTHR31316:SF0">
    <property type="entry name" value="SECRETED BETA-GLUCOSIDASE SIM1-RELATED"/>
    <property type="match status" value="1"/>
</dbReference>
<dbReference type="OrthoDB" id="5339822at2759"/>
<evidence type="ECO:0000256" key="4">
    <source>
        <dbReference type="ARBA" id="ARBA00022525"/>
    </source>
</evidence>
<keyword evidence="5" id="KW-0732">Signal</keyword>
<evidence type="ECO:0000256" key="11">
    <source>
        <dbReference type="SAM" id="MobiDB-lite"/>
    </source>
</evidence>
<dbReference type="GO" id="GO:0000272">
    <property type="term" value="P:polysaccharide catabolic process"/>
    <property type="evidence" value="ECO:0007669"/>
    <property type="project" value="UniProtKB-KW"/>
</dbReference>
<feature type="compositionally biased region" description="Low complexity" evidence="11">
    <location>
        <begin position="111"/>
        <end position="125"/>
    </location>
</feature>
<evidence type="ECO:0000256" key="10">
    <source>
        <dbReference type="ARBA" id="ARBA00023326"/>
    </source>
</evidence>
<accession>A0A0F4YWI3</accession>
<dbReference type="STRING" id="1408163.A0A0F4YWI3"/>
<evidence type="ECO:0000256" key="7">
    <source>
        <dbReference type="ARBA" id="ARBA00023277"/>
    </source>
</evidence>
<evidence type="ECO:0000256" key="2">
    <source>
        <dbReference type="ARBA" id="ARBA00010579"/>
    </source>
</evidence>
<dbReference type="Proteomes" id="UP000053958">
    <property type="component" value="Unassembled WGS sequence"/>
</dbReference>
<feature type="region of interest" description="Disordered" evidence="11">
    <location>
        <begin position="78"/>
        <end position="99"/>
    </location>
</feature>
<dbReference type="Pfam" id="PF03856">
    <property type="entry name" value="SUN"/>
    <property type="match status" value="1"/>
</dbReference>
<dbReference type="AlphaFoldDB" id="A0A0F4YWI3"/>
<keyword evidence="7" id="KW-0119">Carbohydrate metabolism</keyword>
<dbReference type="RefSeq" id="XP_013329254.1">
    <property type="nucleotide sequence ID" value="XM_013473800.1"/>
</dbReference>
<evidence type="ECO:0000256" key="3">
    <source>
        <dbReference type="ARBA" id="ARBA00022512"/>
    </source>
</evidence>
<name>A0A0F4YWI3_RASE3</name>
<sequence>MKITPIAVSLAAAGSLVAAEQHHHAHRHHHKREPNAVTVAVPGPTVIAYQLDGKEISAEEACQGIADGTLKWADGVAPPGACASSSSSSPTPTPTPTTSLSVAAAEFWEKTSSSPTPSSSSSSVYTPPPSSSSPAAAASTPSSGSGATGIDAEFPDGVLDCSTFPSDYGAVALDYLGLGGWSGVQKVTWGLLDEVIESIVTAVSGQTCTEGDMCSYACPPGYQKSQWPTAQGATGQSVGGIQCKNGKLYRTNPNSTTLCEPGVGNVYVQNTLGQQVAVCRTDYPGTESETIPLGVSPGEVQELTCPNQNTYYQWEGKATSAQYYLNPKGVSTQEGCQWGDGSQPIGNWAPLNLGVGATGGQVWFGLFQNEPTTNAPLDYNVKITGDGIQGSCKYENGVFYSDSGSSNGCTVSVPIGNKATVIFY</sequence>
<comment type="similarity">
    <text evidence="2">Belongs to the SUN family.</text>
</comment>
<keyword evidence="10" id="KW-0624">Polysaccharide degradation</keyword>
<comment type="subcellular location">
    <subcellularLocation>
        <location evidence="1">Secreted</location>
        <location evidence="1">Cell wall</location>
    </subcellularLocation>
</comment>
<keyword evidence="8" id="KW-0326">Glycosidase</keyword>
<evidence type="ECO:0000256" key="9">
    <source>
        <dbReference type="ARBA" id="ARBA00023316"/>
    </source>
</evidence>
<dbReference type="GO" id="GO:0016798">
    <property type="term" value="F:hydrolase activity, acting on glycosyl bonds"/>
    <property type="evidence" value="ECO:0007669"/>
    <property type="project" value="UniProtKB-KW"/>
</dbReference>
<protein>
    <submittedName>
        <fullName evidence="12">SUN domain protein (Uth1)</fullName>
    </submittedName>
</protein>
<dbReference type="InterPro" id="IPR005556">
    <property type="entry name" value="SUN"/>
</dbReference>
<evidence type="ECO:0000256" key="5">
    <source>
        <dbReference type="ARBA" id="ARBA00022729"/>
    </source>
</evidence>
<keyword evidence="6" id="KW-0378">Hydrolase</keyword>
<proteinExistence type="inferred from homology"/>
<dbReference type="GeneID" id="25315674"/>
<gene>
    <name evidence="12" type="ORF">T310_3324</name>
</gene>
<dbReference type="EMBL" id="LASV01000133">
    <property type="protein sequence ID" value="KKA22642.1"/>
    <property type="molecule type" value="Genomic_DNA"/>
</dbReference>
<evidence type="ECO:0000256" key="6">
    <source>
        <dbReference type="ARBA" id="ARBA00022801"/>
    </source>
</evidence>
<dbReference type="PANTHER" id="PTHR31316">
    <property type="entry name" value="BETA-GLUCOSIDASE-LIKE PROTEIN NCA3, MITOCHONDRIAL-RELATED"/>
    <property type="match status" value="1"/>
</dbReference>
<evidence type="ECO:0000313" key="12">
    <source>
        <dbReference type="EMBL" id="KKA22642.1"/>
    </source>
</evidence>
<dbReference type="InterPro" id="IPR051526">
    <property type="entry name" value="Beta-Glucosidase_SUN"/>
</dbReference>
<keyword evidence="9" id="KW-0961">Cell wall biogenesis/degradation</keyword>
<keyword evidence="13" id="KW-1185">Reference proteome</keyword>
<evidence type="ECO:0000256" key="8">
    <source>
        <dbReference type="ARBA" id="ARBA00023295"/>
    </source>
</evidence>